<reference evidence="3" key="1">
    <citation type="submission" date="2020-11" db="EMBL/GenBank/DDBJ databases">
        <authorList>
            <consortium name="DOE Joint Genome Institute"/>
            <person name="Ahrendt S."/>
            <person name="Riley R."/>
            <person name="Andreopoulos W."/>
            <person name="Labutti K."/>
            <person name="Pangilinan J."/>
            <person name="Ruiz-Duenas F.J."/>
            <person name="Barrasa J.M."/>
            <person name="Sanchez-Garcia M."/>
            <person name="Camarero S."/>
            <person name="Miyauchi S."/>
            <person name="Serrano A."/>
            <person name="Linde D."/>
            <person name="Babiker R."/>
            <person name="Drula E."/>
            <person name="Ayuso-Fernandez I."/>
            <person name="Pacheco R."/>
            <person name="Padilla G."/>
            <person name="Ferreira P."/>
            <person name="Barriuso J."/>
            <person name="Kellner H."/>
            <person name="Castanera R."/>
            <person name="Alfaro M."/>
            <person name="Ramirez L."/>
            <person name="Pisabarro A.G."/>
            <person name="Kuo A."/>
            <person name="Tritt A."/>
            <person name="Lipzen A."/>
            <person name="He G."/>
            <person name="Yan M."/>
            <person name="Ng V."/>
            <person name="Cullen D."/>
            <person name="Martin F."/>
            <person name="Rosso M.-N."/>
            <person name="Henrissat B."/>
            <person name="Hibbett D."/>
            <person name="Martinez A.T."/>
            <person name="Grigoriev I.V."/>
        </authorList>
    </citation>
    <scope>NUCLEOTIDE SEQUENCE</scope>
    <source>
        <strain evidence="3">CIRM-BRFM 674</strain>
    </source>
</reference>
<keyword evidence="2" id="KW-1133">Transmembrane helix</keyword>
<dbReference type="EMBL" id="MU155149">
    <property type="protein sequence ID" value="KAF9483831.1"/>
    <property type="molecule type" value="Genomic_DNA"/>
</dbReference>
<evidence type="ECO:0000313" key="3">
    <source>
        <dbReference type="EMBL" id="KAF9483831.1"/>
    </source>
</evidence>
<feature type="transmembrane region" description="Helical" evidence="2">
    <location>
        <begin position="238"/>
        <end position="262"/>
    </location>
</feature>
<dbReference type="AlphaFoldDB" id="A0A9P6CX95"/>
<feature type="compositionally biased region" description="Low complexity" evidence="1">
    <location>
        <begin position="138"/>
        <end position="164"/>
    </location>
</feature>
<keyword evidence="4" id="KW-1185">Reference proteome</keyword>
<feature type="region of interest" description="Disordered" evidence="1">
    <location>
        <begin position="40"/>
        <end position="166"/>
    </location>
</feature>
<keyword evidence="2" id="KW-0472">Membrane</keyword>
<feature type="compositionally biased region" description="Pro residues" evidence="1">
    <location>
        <begin position="91"/>
        <end position="101"/>
    </location>
</feature>
<keyword evidence="2" id="KW-0812">Transmembrane</keyword>
<name>A0A9P6CX95_9AGAR</name>
<comment type="caution">
    <text evidence="3">The sequence shown here is derived from an EMBL/GenBank/DDBJ whole genome shotgun (WGS) entry which is preliminary data.</text>
</comment>
<gene>
    <name evidence="3" type="ORF">BDN70DRAFT_241972</name>
</gene>
<feature type="compositionally biased region" description="Low complexity" evidence="1">
    <location>
        <begin position="206"/>
        <end position="225"/>
    </location>
</feature>
<evidence type="ECO:0000256" key="2">
    <source>
        <dbReference type="SAM" id="Phobius"/>
    </source>
</evidence>
<feature type="compositionally biased region" description="Polar residues" evidence="1">
    <location>
        <begin position="115"/>
        <end position="137"/>
    </location>
</feature>
<feature type="compositionally biased region" description="Basic and acidic residues" evidence="1">
    <location>
        <begin position="52"/>
        <end position="64"/>
    </location>
</feature>
<feature type="region of interest" description="Disordered" evidence="1">
    <location>
        <begin position="195"/>
        <end position="231"/>
    </location>
</feature>
<accession>A0A9P6CX95</accession>
<evidence type="ECO:0000256" key="1">
    <source>
        <dbReference type="SAM" id="MobiDB-lite"/>
    </source>
</evidence>
<dbReference type="OrthoDB" id="10648841at2759"/>
<protein>
    <recommendedName>
        <fullName evidence="5">Mid2 domain-containing protein</fullName>
    </recommendedName>
</protein>
<proteinExistence type="predicted"/>
<evidence type="ECO:0000313" key="4">
    <source>
        <dbReference type="Proteomes" id="UP000807469"/>
    </source>
</evidence>
<evidence type="ECO:0008006" key="5">
    <source>
        <dbReference type="Google" id="ProtNLM"/>
    </source>
</evidence>
<organism evidence="3 4">
    <name type="scientific">Pholiota conissans</name>
    <dbReference type="NCBI Taxonomy" id="109636"/>
    <lineage>
        <taxon>Eukaryota</taxon>
        <taxon>Fungi</taxon>
        <taxon>Dikarya</taxon>
        <taxon>Basidiomycota</taxon>
        <taxon>Agaricomycotina</taxon>
        <taxon>Agaricomycetes</taxon>
        <taxon>Agaricomycetidae</taxon>
        <taxon>Agaricales</taxon>
        <taxon>Agaricineae</taxon>
        <taxon>Strophariaceae</taxon>
        <taxon>Pholiota</taxon>
    </lineage>
</organism>
<sequence length="341" mass="35981">MFLRDWSRGRSFGGISVFSRKPRRRGIANDLDPAAFCKQFPVFCPPTKHNHTTKEPAKPTKEPEPNPPASPPVKTTPNPPPTTAMSTATQAPPPPSPPPPTSSTSSPTPTPQPTVIATLQDTSTPSAASTEANQATPSQSSAAISVSSVEESDTTRTVVSTDSSGHLTTKDVVTTVPIPFTTSSGIPLIRTTDSLGSTVTVPYGPDPTDSSLSNNSNDGTSTTTPAQINGAASKDSNVGAVVGGVLGGIALLVLLIMGFCYIRRRRRAIRTAPSSEFLNRGNYPFSGSANFLFQHAGSYGSTSVIDIVSPTREEPDPFSAHSSEKLPIIQMFDRLFVCLMR</sequence>
<dbReference type="Proteomes" id="UP000807469">
    <property type="component" value="Unassembled WGS sequence"/>
</dbReference>